<reference evidence="3 5" key="2">
    <citation type="submission" date="2015-06" db="EMBL/GenBank/DDBJ databases">
        <title>The Genome Sequence of None.</title>
        <authorList>
            <consortium name="The Broad Institute Genomics Platform"/>
            <consortium name="The Broad Institute Genome Sequencing Center for Infectious Disease"/>
            <person name="Earl A.M."/>
            <person name="Onderdonk A.B."/>
            <person name="Kirby J."/>
            <person name="Ferraro M.J."/>
            <person name="Huang S."/>
            <person name="Spencer M."/>
            <person name="Fodor A."/>
            <person name="Hooper D."/>
            <person name="Dekker J."/>
            <person name="O'Brien T."/>
            <person name="Quan V."/>
            <person name="Gombosev A."/>
            <person name="Delaney M."/>
            <person name="DuBois A."/>
            <person name="Ernst C."/>
            <person name="Kim D.S."/>
            <person name="Rossman W."/>
            <person name="Gohs F."/>
            <person name="Petruso H."/>
            <person name="Nozar T."/>
            <person name="Mougeot F."/>
            <person name="Manson-McGuire A."/>
            <person name="Young S."/>
            <person name="Abouelleil A."/>
            <person name="Cao P."/>
            <person name="Chapman S.B."/>
            <person name="Griggs A."/>
            <person name="Priest M."/>
            <person name="Shea T."/>
            <person name="Wortman I."/>
            <person name="Wortman J.R."/>
            <person name="Nusbaum C."/>
            <person name="Birren B."/>
        </authorList>
    </citation>
    <scope>NUCLEOTIDE SEQUENCE [LARGE SCALE GENOMIC DNA]</scope>
    <source>
        <strain evidence="3 5">MGH87</strain>
    </source>
</reference>
<organism evidence="2 4">
    <name type="scientific">Klebsiella michiganensis</name>
    <dbReference type="NCBI Taxonomy" id="1134687"/>
    <lineage>
        <taxon>Bacteria</taxon>
        <taxon>Pseudomonadati</taxon>
        <taxon>Pseudomonadota</taxon>
        <taxon>Gammaproteobacteria</taxon>
        <taxon>Enterobacterales</taxon>
        <taxon>Enterobacteriaceae</taxon>
        <taxon>Klebsiella/Raoultella group</taxon>
        <taxon>Klebsiella</taxon>
    </lineage>
</organism>
<dbReference type="Proteomes" id="UP000020202">
    <property type="component" value="Unassembled WGS sequence"/>
</dbReference>
<evidence type="ECO:0000256" key="1">
    <source>
        <dbReference type="SAM" id="MobiDB-lite"/>
    </source>
</evidence>
<evidence type="ECO:0000313" key="2">
    <source>
        <dbReference type="EMBL" id="EWF80065.1"/>
    </source>
</evidence>
<protein>
    <submittedName>
        <fullName evidence="2">Uncharacterized protein</fullName>
    </submittedName>
</protein>
<gene>
    <name evidence="2" type="ORF">L373_05833</name>
    <name evidence="3" type="ORF">SK91_05910</name>
</gene>
<feature type="region of interest" description="Disordered" evidence="1">
    <location>
        <begin position="1"/>
        <end position="21"/>
    </location>
</feature>
<dbReference type="AlphaFoldDB" id="A0A0J2GSN4"/>
<dbReference type="Proteomes" id="UP000036305">
    <property type="component" value="Unassembled WGS sequence"/>
</dbReference>
<dbReference type="EMBL" id="JCNZ01000020">
    <property type="protein sequence ID" value="EWF80065.1"/>
    <property type="molecule type" value="Genomic_DNA"/>
</dbReference>
<proteinExistence type="predicted"/>
<feature type="region of interest" description="Disordered" evidence="1">
    <location>
        <begin position="70"/>
        <end position="96"/>
    </location>
</feature>
<accession>A0A0J2GSN4</accession>
<dbReference type="EMBL" id="LEUS01000031">
    <property type="protein sequence ID" value="KLY25319.1"/>
    <property type="molecule type" value="Genomic_DNA"/>
</dbReference>
<evidence type="ECO:0000313" key="5">
    <source>
        <dbReference type="Proteomes" id="UP000036305"/>
    </source>
</evidence>
<name>A0A0J2GSN4_9ENTR</name>
<evidence type="ECO:0000313" key="4">
    <source>
        <dbReference type="Proteomes" id="UP000020202"/>
    </source>
</evidence>
<comment type="caution">
    <text evidence="2">The sequence shown here is derived from an EMBL/GenBank/DDBJ whole genome shotgun (WGS) entry which is preliminary data.</text>
</comment>
<evidence type="ECO:0000313" key="3">
    <source>
        <dbReference type="EMBL" id="KLY25319.1"/>
    </source>
</evidence>
<reference evidence="2 4" key="1">
    <citation type="submission" date="2014-01" db="EMBL/GenBank/DDBJ databases">
        <title>The Genome Sequence of Klebsiella oxytoca MGH 27.</title>
        <authorList>
            <consortium name="The Broad Institute Genomics Platform"/>
            <consortium name="The Broad Institute Genome Sequencing Center for Infectious Disease"/>
            <person name="Murphy C."/>
            <person name="Cosimi L."/>
            <person name="Cerqueira G."/>
            <person name="Feldgarden M."/>
            <person name="Earl A."/>
            <person name="Hung D."/>
            <person name="Onderdonk A.B."/>
            <person name="Ferraro M.J."/>
            <person name="Hooper D."/>
            <person name="Dekker J."/>
            <person name="O'Brien T."/>
            <person name="Huang S."/>
            <person name="Quan V."/>
            <person name="Ernst C."/>
            <person name="Delaney M."/>
            <person name="DuBois A."/>
            <person name="Kim D.S."/>
            <person name="Young S.K."/>
            <person name="Zeng Q."/>
            <person name="Gargeya S."/>
            <person name="Fitzgerald M."/>
            <person name="Abouelleil A."/>
            <person name="Alvarado L."/>
            <person name="Berlin A.M."/>
            <person name="Chapman S.B."/>
            <person name="Gainer-Dewar J."/>
            <person name="Goldberg J."/>
            <person name="Gnerre S."/>
            <person name="Griggs A."/>
            <person name="Gujja S."/>
            <person name="Hansen M."/>
            <person name="Howarth C."/>
            <person name="Imamovic A."/>
            <person name="Ireland A."/>
            <person name="Larimer J."/>
            <person name="McCowan C."/>
            <person name="Murphy C."/>
            <person name="Pearson M."/>
            <person name="Poon T.W."/>
            <person name="Priest M."/>
            <person name="Roberts A."/>
            <person name="Saif S."/>
            <person name="Shea T."/>
            <person name="Sykes S."/>
            <person name="Wortman J."/>
            <person name="Nusbaum C."/>
            <person name="Birren B."/>
        </authorList>
    </citation>
    <scope>NUCLEOTIDE SEQUENCE [LARGE SCALE GENOMIC DNA]</scope>
    <source>
        <strain evidence="2 4">MGH 27</strain>
    </source>
</reference>
<keyword evidence="5" id="KW-1185">Reference proteome</keyword>
<sequence length="96" mass="10237">MASPGGQDEHTRHVGTAWRHKSDGSFIAGTVKAAHPDKDAASVNLNLRQDGSPQGRDSLLALFTTAVSLKGRRPDRNSLGSPVRINTGRDKKQHAG</sequence>